<dbReference type="Gene3D" id="1.50.10.140">
    <property type="match status" value="1"/>
</dbReference>
<proteinExistence type="predicted"/>
<feature type="chain" id="PRO_5038714110" description="Glycoamylase-like domain-containing protein" evidence="1">
    <location>
        <begin position="23"/>
        <end position="609"/>
    </location>
</feature>
<evidence type="ECO:0000313" key="3">
    <source>
        <dbReference type="EMBL" id="MBK9982728.1"/>
    </source>
</evidence>
<evidence type="ECO:0000256" key="1">
    <source>
        <dbReference type="SAM" id="SignalP"/>
    </source>
</evidence>
<dbReference type="EMBL" id="JADKGY010000006">
    <property type="protein sequence ID" value="MBK9982728.1"/>
    <property type="molecule type" value="Genomic_DNA"/>
</dbReference>
<keyword evidence="1" id="KW-0732">Signal</keyword>
<reference evidence="3 4" key="1">
    <citation type="submission" date="2020-10" db="EMBL/GenBank/DDBJ databases">
        <title>Connecting structure to function with the recovery of over 1000 high-quality activated sludge metagenome-assembled genomes encoding full-length rRNA genes using long-read sequencing.</title>
        <authorList>
            <person name="Singleton C.M."/>
            <person name="Petriglieri F."/>
            <person name="Kristensen J.M."/>
            <person name="Kirkegaard R.H."/>
            <person name="Michaelsen T.Y."/>
            <person name="Andersen M.H."/>
            <person name="Karst S.M."/>
            <person name="Dueholm M.S."/>
            <person name="Nielsen P.H."/>
            <person name="Albertsen M."/>
        </authorList>
    </citation>
    <scope>NUCLEOTIDE SEQUENCE [LARGE SCALE GENOMIC DNA]</scope>
    <source>
        <strain evidence="3">Ribe_18-Q3-R11-54_MAXAC.273</strain>
    </source>
</reference>
<evidence type="ECO:0000259" key="2">
    <source>
        <dbReference type="Pfam" id="PF10091"/>
    </source>
</evidence>
<feature type="signal peptide" evidence="1">
    <location>
        <begin position="1"/>
        <end position="22"/>
    </location>
</feature>
<protein>
    <recommendedName>
        <fullName evidence="2">Glycoamylase-like domain-containing protein</fullName>
    </recommendedName>
</protein>
<sequence>MTSVKFNFLFFFFIIFSSGIDAQTLDLSGSGYDMHAEINWHTYPSADRYEVWRKSATDSAFTILATTRNLRWIDWTGRTDQLDHDYQYYIDALSVIGHVLSISDTIVTTISPFSDDQMLDMVQEYTFRYFWEYAHPISGMARERLGSDDLVTTGGTGFGVMSIVAGVHRGFITRQQGVDRLLQLVSFLQFADRFHGVFPHWMNGKTGTVHPFSTFDNGGDLVETAFLMEGLLTARSYFNQDNEKENVLREVITTLWEDVEWDFYSRDNSGVLYWHWSPEYAWKMNFPIRGYNEALIVYLLAIASPTHPVAPSYWQSGWAGAGYVSGLKWFGIKLLVGPPLGGPLFFAHYSYQGFDPRNIKDQYANYFVQNTNHTLINRAYCIANPLHFTGYNDQCWGLTASDDPFGYTAHAPGGTTDNGTITPAAALPSMPYTPEESKKVMRHLYQQYGEHLWGPYGFYDAFNPNENWFADSYLAIDEGPIVNMIENYRSGILWSNFMSNPEIAPALSAIGFVDDIVATDDQQIKKINWSVYPASGDGNLYLKLDEKSYASLTIRVVDNLGRLISFQQNNSSISDHLLTIKVDAKFSGWAWVVISDNNHFMATKPVWIN</sequence>
<dbReference type="InterPro" id="IPR019282">
    <property type="entry name" value="Glycoamylase-like_cons_dom"/>
</dbReference>
<evidence type="ECO:0000313" key="4">
    <source>
        <dbReference type="Proteomes" id="UP000808337"/>
    </source>
</evidence>
<dbReference type="Proteomes" id="UP000808337">
    <property type="component" value="Unassembled WGS sequence"/>
</dbReference>
<gene>
    <name evidence="3" type="ORF">IPP15_09945</name>
</gene>
<name>A0A9D7ST91_9BACT</name>
<accession>A0A9D7ST91</accession>
<dbReference type="AlphaFoldDB" id="A0A9D7ST91"/>
<comment type="caution">
    <text evidence="3">The sequence shown here is derived from an EMBL/GenBank/DDBJ whole genome shotgun (WGS) entry which is preliminary data.</text>
</comment>
<feature type="domain" description="Glycoamylase-like" evidence="2">
    <location>
        <begin position="285"/>
        <end position="501"/>
    </location>
</feature>
<dbReference type="Pfam" id="PF10091">
    <property type="entry name" value="Glycoamylase"/>
    <property type="match status" value="1"/>
</dbReference>
<organism evidence="3 4">
    <name type="scientific">Candidatus Opimibacter skivensis</name>
    <dbReference type="NCBI Taxonomy" id="2982028"/>
    <lineage>
        <taxon>Bacteria</taxon>
        <taxon>Pseudomonadati</taxon>
        <taxon>Bacteroidota</taxon>
        <taxon>Saprospiria</taxon>
        <taxon>Saprospirales</taxon>
        <taxon>Saprospiraceae</taxon>
        <taxon>Candidatus Opimibacter</taxon>
    </lineage>
</organism>